<evidence type="ECO:0000313" key="5">
    <source>
        <dbReference type="Proteomes" id="UP000675880"/>
    </source>
</evidence>
<feature type="domain" description="Outer membrane protein beta-barrel" evidence="3">
    <location>
        <begin position="17"/>
        <end position="155"/>
    </location>
</feature>
<reference evidence="4 5" key="1">
    <citation type="submission" date="2021-02" db="EMBL/GenBank/DDBJ databases">
        <authorList>
            <person name="Han P."/>
        </authorList>
    </citation>
    <scope>NUCLEOTIDE SEQUENCE [LARGE SCALE GENOMIC DNA]</scope>
    <source>
        <strain evidence="4">Candidatus Nitrospira sp. ZN2</strain>
    </source>
</reference>
<gene>
    <name evidence="4" type="ORF">NSPZN2_10819</name>
</gene>
<accession>A0ABN7KNP0</accession>
<evidence type="ECO:0000313" key="4">
    <source>
        <dbReference type="EMBL" id="CAE6702775.1"/>
    </source>
</evidence>
<dbReference type="InterPro" id="IPR027385">
    <property type="entry name" value="Beta-barrel_OMP"/>
</dbReference>
<evidence type="ECO:0000256" key="1">
    <source>
        <dbReference type="ARBA" id="ARBA00022729"/>
    </source>
</evidence>
<dbReference type="EMBL" id="CAJNBJ010000001">
    <property type="protein sequence ID" value="CAE6702775.1"/>
    <property type="molecule type" value="Genomic_DNA"/>
</dbReference>
<feature type="signal peptide" evidence="2">
    <location>
        <begin position="1"/>
        <end position="32"/>
    </location>
</feature>
<dbReference type="PROSITE" id="PS51257">
    <property type="entry name" value="PROKAR_LIPOPROTEIN"/>
    <property type="match status" value="1"/>
</dbReference>
<dbReference type="Gene3D" id="2.40.160.20">
    <property type="match status" value="1"/>
</dbReference>
<protein>
    <recommendedName>
        <fullName evidence="3">Outer membrane protein beta-barrel domain-containing protein</fullName>
    </recommendedName>
</protein>
<sequence length="188" mass="20425">MRRNSMTHTRRIQFLCAVFAFLGCLSSPPARSAESQGAHWGFATDLGLWSGTTNDTTFALGFGLDYYMDQNFSFGGMALFTPVGDLTQIGIAGVAKYHLRLNSGFNLVPFAGLGILHADLNRGNGPTKVDRNDTSHFIPLGMSLEYQVGPNIAFSTTLMVNLHRINLSPPVPDDNSSVALLFGIRWGP</sequence>
<proteinExistence type="predicted"/>
<dbReference type="Proteomes" id="UP000675880">
    <property type="component" value="Unassembled WGS sequence"/>
</dbReference>
<keyword evidence="5" id="KW-1185">Reference proteome</keyword>
<keyword evidence="1 2" id="KW-0732">Signal</keyword>
<organism evidence="4 5">
    <name type="scientific">Nitrospira defluvii</name>
    <dbReference type="NCBI Taxonomy" id="330214"/>
    <lineage>
        <taxon>Bacteria</taxon>
        <taxon>Pseudomonadati</taxon>
        <taxon>Nitrospirota</taxon>
        <taxon>Nitrospiria</taxon>
        <taxon>Nitrospirales</taxon>
        <taxon>Nitrospiraceae</taxon>
        <taxon>Nitrospira</taxon>
    </lineage>
</organism>
<dbReference type="Pfam" id="PF13505">
    <property type="entry name" value="OMP_b-brl"/>
    <property type="match status" value="1"/>
</dbReference>
<feature type="chain" id="PRO_5046178518" description="Outer membrane protein beta-barrel domain-containing protein" evidence="2">
    <location>
        <begin position="33"/>
        <end position="188"/>
    </location>
</feature>
<dbReference type="SUPFAM" id="SSF56925">
    <property type="entry name" value="OMPA-like"/>
    <property type="match status" value="1"/>
</dbReference>
<comment type="caution">
    <text evidence="4">The sequence shown here is derived from an EMBL/GenBank/DDBJ whole genome shotgun (WGS) entry which is preliminary data.</text>
</comment>
<name>A0ABN7KNP0_9BACT</name>
<dbReference type="InterPro" id="IPR011250">
    <property type="entry name" value="OMP/PagP_B-barrel"/>
</dbReference>
<evidence type="ECO:0000259" key="3">
    <source>
        <dbReference type="Pfam" id="PF13505"/>
    </source>
</evidence>
<evidence type="ECO:0000256" key="2">
    <source>
        <dbReference type="SAM" id="SignalP"/>
    </source>
</evidence>